<organism evidence="7">
    <name type="scientific">hydrothermal vent metagenome</name>
    <dbReference type="NCBI Taxonomy" id="652676"/>
    <lineage>
        <taxon>unclassified sequences</taxon>
        <taxon>metagenomes</taxon>
        <taxon>ecological metagenomes</taxon>
    </lineage>
</organism>
<keyword evidence="3" id="KW-0732">Signal</keyword>
<sequence>TMPKWSHWTQESVAYGHEVAVTPVQMARAFCAFARSGEMAGTLPTVRLLAAKPGSAESDAIVRALPTDVATLTRETLRHVAVKVEQNMAADAERPEAGWRYQMFGKSGTAEIPLGKAPEGKKRPRRSTGYFDNQYNSSFVAGAPLETPRLLVVVVIDDPGPALVEARQHYGSRVAGPVARRVLERSLTYLGVVPDVLPEPTDEAEQAIAAR</sequence>
<keyword evidence="5" id="KW-0046">Antibiotic resistance</keyword>
<evidence type="ECO:0000313" key="7">
    <source>
        <dbReference type="EMBL" id="VAX42583.1"/>
    </source>
</evidence>
<dbReference type="InterPro" id="IPR012338">
    <property type="entry name" value="Beta-lactam/transpept-like"/>
</dbReference>
<dbReference type="EC" id="3.5.2.6" evidence="2"/>
<dbReference type="GO" id="GO:0005886">
    <property type="term" value="C:plasma membrane"/>
    <property type="evidence" value="ECO:0007669"/>
    <property type="project" value="TreeGrafter"/>
</dbReference>
<dbReference type="InterPro" id="IPR001460">
    <property type="entry name" value="PCN-bd_Tpept"/>
</dbReference>
<keyword evidence="4" id="KW-0378">Hydrolase</keyword>
<evidence type="ECO:0000256" key="3">
    <source>
        <dbReference type="ARBA" id="ARBA00022729"/>
    </source>
</evidence>
<feature type="non-terminal residue" evidence="7">
    <location>
        <position position="1"/>
    </location>
</feature>
<dbReference type="GO" id="GO:0071555">
    <property type="term" value="P:cell wall organization"/>
    <property type="evidence" value="ECO:0007669"/>
    <property type="project" value="TreeGrafter"/>
</dbReference>
<proteinExistence type="predicted"/>
<dbReference type="SUPFAM" id="SSF56601">
    <property type="entry name" value="beta-lactamase/transpeptidase-like"/>
    <property type="match status" value="1"/>
</dbReference>
<evidence type="ECO:0000256" key="1">
    <source>
        <dbReference type="ARBA" id="ARBA00001526"/>
    </source>
</evidence>
<gene>
    <name evidence="7" type="ORF">MNBD_PLANCTO03-1475</name>
</gene>
<dbReference type="Gene3D" id="3.40.710.10">
    <property type="entry name" value="DD-peptidase/beta-lactamase superfamily"/>
    <property type="match status" value="1"/>
</dbReference>
<feature type="domain" description="Penicillin-binding protein transpeptidase" evidence="6">
    <location>
        <begin position="8"/>
        <end position="184"/>
    </location>
</feature>
<evidence type="ECO:0000256" key="5">
    <source>
        <dbReference type="ARBA" id="ARBA00023251"/>
    </source>
</evidence>
<accession>A0A3B1DZ65</accession>
<dbReference type="AlphaFoldDB" id="A0A3B1DZ65"/>
<dbReference type="InterPro" id="IPR050515">
    <property type="entry name" value="Beta-lactam/transpept"/>
</dbReference>
<dbReference type="GO" id="GO:0008658">
    <property type="term" value="F:penicillin binding"/>
    <property type="evidence" value="ECO:0007669"/>
    <property type="project" value="InterPro"/>
</dbReference>
<evidence type="ECO:0000256" key="2">
    <source>
        <dbReference type="ARBA" id="ARBA00012865"/>
    </source>
</evidence>
<dbReference type="EMBL" id="UOGK01000719">
    <property type="protein sequence ID" value="VAX42583.1"/>
    <property type="molecule type" value="Genomic_DNA"/>
</dbReference>
<dbReference type="PANTHER" id="PTHR30627:SF6">
    <property type="entry name" value="BETA-LACTAMASE YBXI-RELATED"/>
    <property type="match status" value="1"/>
</dbReference>
<protein>
    <recommendedName>
        <fullName evidence="2">beta-lactamase</fullName>
        <ecNumber evidence="2">3.5.2.6</ecNumber>
    </recommendedName>
</protein>
<dbReference type="Gene3D" id="3.30.450.330">
    <property type="match status" value="1"/>
</dbReference>
<dbReference type="GO" id="GO:0046677">
    <property type="term" value="P:response to antibiotic"/>
    <property type="evidence" value="ECO:0007669"/>
    <property type="project" value="UniProtKB-KW"/>
</dbReference>
<reference evidence="7" key="1">
    <citation type="submission" date="2018-06" db="EMBL/GenBank/DDBJ databases">
        <authorList>
            <person name="Zhirakovskaya E."/>
        </authorList>
    </citation>
    <scope>NUCLEOTIDE SEQUENCE</scope>
</reference>
<evidence type="ECO:0000259" key="6">
    <source>
        <dbReference type="Pfam" id="PF00905"/>
    </source>
</evidence>
<dbReference type="GO" id="GO:0008800">
    <property type="term" value="F:beta-lactamase activity"/>
    <property type="evidence" value="ECO:0007669"/>
    <property type="project" value="UniProtKB-EC"/>
</dbReference>
<name>A0A3B1DZ65_9ZZZZ</name>
<comment type="catalytic activity">
    <reaction evidence="1">
        <text>a beta-lactam + H2O = a substituted beta-amino acid</text>
        <dbReference type="Rhea" id="RHEA:20401"/>
        <dbReference type="ChEBI" id="CHEBI:15377"/>
        <dbReference type="ChEBI" id="CHEBI:35627"/>
        <dbReference type="ChEBI" id="CHEBI:140347"/>
        <dbReference type="EC" id="3.5.2.6"/>
    </reaction>
</comment>
<dbReference type="PANTHER" id="PTHR30627">
    <property type="entry name" value="PEPTIDOGLYCAN D,D-TRANSPEPTIDASE"/>
    <property type="match status" value="1"/>
</dbReference>
<evidence type="ECO:0000256" key="4">
    <source>
        <dbReference type="ARBA" id="ARBA00022801"/>
    </source>
</evidence>
<dbReference type="Pfam" id="PF00905">
    <property type="entry name" value="Transpeptidase"/>
    <property type="match status" value="1"/>
</dbReference>